<keyword evidence="3" id="KW-1185">Reference proteome</keyword>
<dbReference type="Proteomes" id="UP001206925">
    <property type="component" value="Unassembled WGS sequence"/>
</dbReference>
<evidence type="ECO:0000313" key="2">
    <source>
        <dbReference type="EMBL" id="KAI7726300.1"/>
    </source>
</evidence>
<dbReference type="InterPro" id="IPR002110">
    <property type="entry name" value="Ankyrin_rpt"/>
</dbReference>
<dbReference type="Gene3D" id="1.25.40.20">
    <property type="entry name" value="Ankyrin repeat-containing domain"/>
    <property type="match status" value="1"/>
</dbReference>
<dbReference type="InterPro" id="IPR036770">
    <property type="entry name" value="Ankyrin_rpt-contain_sf"/>
</dbReference>
<comment type="caution">
    <text evidence="2">The sequence shown here is derived from an EMBL/GenBank/DDBJ whole genome shotgun (WGS) entry which is preliminary data.</text>
</comment>
<keyword evidence="1" id="KW-0040">ANK repeat</keyword>
<name>A0AAD5BN13_AMBAR</name>
<proteinExistence type="predicted"/>
<organism evidence="2 3">
    <name type="scientific">Ambrosia artemisiifolia</name>
    <name type="common">Common ragweed</name>
    <dbReference type="NCBI Taxonomy" id="4212"/>
    <lineage>
        <taxon>Eukaryota</taxon>
        <taxon>Viridiplantae</taxon>
        <taxon>Streptophyta</taxon>
        <taxon>Embryophyta</taxon>
        <taxon>Tracheophyta</taxon>
        <taxon>Spermatophyta</taxon>
        <taxon>Magnoliopsida</taxon>
        <taxon>eudicotyledons</taxon>
        <taxon>Gunneridae</taxon>
        <taxon>Pentapetalae</taxon>
        <taxon>asterids</taxon>
        <taxon>campanulids</taxon>
        <taxon>Asterales</taxon>
        <taxon>Asteraceae</taxon>
        <taxon>Asteroideae</taxon>
        <taxon>Heliantheae alliance</taxon>
        <taxon>Heliantheae</taxon>
        <taxon>Ambrosia</taxon>
    </lineage>
</organism>
<protein>
    <submittedName>
        <fullName evidence="2">Uncharacterized protein</fullName>
    </submittedName>
</protein>
<reference evidence="2" key="1">
    <citation type="submission" date="2022-06" db="EMBL/GenBank/DDBJ databases">
        <title>Uncovering the hologenomic basis of an extraordinary plant invasion.</title>
        <authorList>
            <person name="Bieker V.C."/>
            <person name="Martin M.D."/>
            <person name="Gilbert T."/>
            <person name="Hodgins K."/>
            <person name="Battlay P."/>
            <person name="Petersen B."/>
            <person name="Wilson J."/>
        </authorList>
    </citation>
    <scope>NUCLEOTIDE SEQUENCE</scope>
    <source>
        <strain evidence="2">AA19_3_7</strain>
        <tissue evidence="2">Leaf</tissue>
    </source>
</reference>
<feature type="repeat" description="ANK" evidence="1">
    <location>
        <begin position="105"/>
        <end position="138"/>
    </location>
</feature>
<gene>
    <name evidence="2" type="ORF">M8C21_014356</name>
</gene>
<sequence>YRDKSEVERVAARGWKLPEKEKTTQKAERERTISFTEMLWRLAQVRNDKPGDRVTALQYYVTSFVIKSNIHTDTTSALHEPIQHIRLLHDQVSDSGTDVNIKDIDNQTVLHVALASCQDFCDVAELLKGGADVDPKDRWGTPGRGGYQ</sequence>
<dbReference type="AlphaFoldDB" id="A0AAD5BN13"/>
<evidence type="ECO:0000256" key="1">
    <source>
        <dbReference type="PROSITE-ProRule" id="PRU00023"/>
    </source>
</evidence>
<feature type="non-terminal residue" evidence="2">
    <location>
        <position position="148"/>
    </location>
</feature>
<evidence type="ECO:0000313" key="3">
    <source>
        <dbReference type="Proteomes" id="UP001206925"/>
    </source>
</evidence>
<accession>A0AAD5BN13</accession>
<dbReference type="EMBL" id="JAMZMK010011719">
    <property type="protein sequence ID" value="KAI7726300.1"/>
    <property type="molecule type" value="Genomic_DNA"/>
</dbReference>
<dbReference type="SUPFAM" id="SSF48403">
    <property type="entry name" value="Ankyrin repeat"/>
    <property type="match status" value="1"/>
</dbReference>
<dbReference type="PROSITE" id="PS50088">
    <property type="entry name" value="ANK_REPEAT"/>
    <property type="match status" value="1"/>
</dbReference>